<dbReference type="PROSITE" id="PS50113">
    <property type="entry name" value="PAC"/>
    <property type="match status" value="3"/>
</dbReference>
<dbReference type="PANTHER" id="PTHR43156:SF2">
    <property type="entry name" value="STAGE II SPORULATION PROTEIN E"/>
    <property type="match status" value="1"/>
</dbReference>
<evidence type="ECO:0000313" key="6">
    <source>
        <dbReference type="Proteomes" id="UP000017842"/>
    </source>
</evidence>
<organism evidence="5 6">
    <name type="scientific">Methyloglobulus morosus KoM1</name>
    <dbReference type="NCBI Taxonomy" id="1116472"/>
    <lineage>
        <taxon>Bacteria</taxon>
        <taxon>Pseudomonadati</taxon>
        <taxon>Pseudomonadota</taxon>
        <taxon>Gammaproteobacteria</taxon>
        <taxon>Methylococcales</taxon>
        <taxon>Methylococcaceae</taxon>
        <taxon>Methyloglobulus</taxon>
    </lineage>
</organism>
<feature type="domain" description="PAS" evidence="3">
    <location>
        <begin position="250"/>
        <end position="306"/>
    </location>
</feature>
<dbReference type="Gene3D" id="3.30.450.20">
    <property type="entry name" value="PAS domain"/>
    <property type="match status" value="4"/>
</dbReference>
<dbReference type="PANTHER" id="PTHR43156">
    <property type="entry name" value="STAGE II SPORULATION PROTEIN E-RELATED"/>
    <property type="match status" value="1"/>
</dbReference>
<dbReference type="EC" id="3.1.3.3" evidence="5"/>
<dbReference type="SUPFAM" id="SSF81606">
    <property type="entry name" value="PP2C-like"/>
    <property type="match status" value="1"/>
</dbReference>
<dbReference type="InterPro" id="IPR035965">
    <property type="entry name" value="PAS-like_dom_sf"/>
</dbReference>
<feature type="domain" description="PAS" evidence="3">
    <location>
        <begin position="1"/>
        <end position="50"/>
    </location>
</feature>
<dbReference type="InterPro" id="IPR001610">
    <property type="entry name" value="PAC"/>
</dbReference>
<dbReference type="GO" id="GO:0006355">
    <property type="term" value="P:regulation of DNA-templated transcription"/>
    <property type="evidence" value="ECO:0007669"/>
    <property type="project" value="InterPro"/>
</dbReference>
<dbReference type="PROSITE" id="PS50112">
    <property type="entry name" value="PAS"/>
    <property type="match status" value="4"/>
</dbReference>
<keyword evidence="1 5" id="KW-0378">Hydrolase</keyword>
<dbReference type="STRING" id="1116472.MGMO_9c00300"/>
<dbReference type="SMART" id="SM00331">
    <property type="entry name" value="PP2C_SIG"/>
    <property type="match status" value="1"/>
</dbReference>
<evidence type="ECO:0000259" key="3">
    <source>
        <dbReference type="PROSITE" id="PS50112"/>
    </source>
</evidence>
<feature type="coiled-coil region" evidence="2">
    <location>
        <begin position="492"/>
        <end position="519"/>
    </location>
</feature>
<keyword evidence="6" id="KW-1185">Reference proteome</keyword>
<dbReference type="Pfam" id="PF00989">
    <property type="entry name" value="PAS"/>
    <property type="match status" value="1"/>
</dbReference>
<dbReference type="InterPro" id="IPR013767">
    <property type="entry name" value="PAS_fold"/>
</dbReference>
<comment type="caution">
    <text evidence="5">The sequence shown here is derived from an EMBL/GenBank/DDBJ whole genome shotgun (WGS) entry which is preliminary data.</text>
</comment>
<dbReference type="InterPro" id="IPR036457">
    <property type="entry name" value="PPM-type-like_dom_sf"/>
</dbReference>
<name>V5C164_9GAMM</name>
<keyword evidence="2" id="KW-0175">Coiled coil</keyword>
<protein>
    <submittedName>
        <fullName evidence="5">Phosphoserine phosphatase RsbU</fullName>
        <ecNumber evidence="5">3.1.3.3</ecNumber>
    </submittedName>
</protein>
<reference evidence="5 6" key="1">
    <citation type="journal article" date="2013" name="Genome Announc.">
        <title>Draft Genome Sequence of the Methanotrophic Gammaproteobacterium Methyloglobulus morosus DSM 22980 Strain KoM1.</title>
        <authorList>
            <person name="Poehlein A."/>
            <person name="Deutzmann J.S."/>
            <person name="Daniel R."/>
            <person name="Simeonova D.D."/>
        </authorList>
    </citation>
    <scope>NUCLEOTIDE SEQUENCE [LARGE SCALE GENOMIC DNA]</scope>
    <source>
        <strain evidence="5 6">KoM1</strain>
    </source>
</reference>
<dbReference type="EMBL" id="AYLO01000009">
    <property type="protein sequence ID" value="ESS73834.1"/>
    <property type="molecule type" value="Genomic_DNA"/>
</dbReference>
<dbReference type="GO" id="GO:0016791">
    <property type="term" value="F:phosphatase activity"/>
    <property type="evidence" value="ECO:0007669"/>
    <property type="project" value="TreeGrafter"/>
</dbReference>
<dbReference type="NCBIfam" id="TIGR00229">
    <property type="entry name" value="sensory_box"/>
    <property type="match status" value="3"/>
</dbReference>
<feature type="domain" description="PAC" evidence="4">
    <location>
        <begin position="197"/>
        <end position="249"/>
    </location>
</feature>
<dbReference type="Proteomes" id="UP000017842">
    <property type="component" value="Unassembled WGS sequence"/>
</dbReference>
<evidence type="ECO:0000259" key="4">
    <source>
        <dbReference type="PROSITE" id="PS50113"/>
    </source>
</evidence>
<feature type="coiled-coil region" evidence="2">
    <location>
        <begin position="233"/>
        <end position="260"/>
    </location>
</feature>
<dbReference type="OrthoDB" id="9789238at2"/>
<dbReference type="eggNOG" id="COG2208">
    <property type="taxonomic scope" value="Bacteria"/>
</dbReference>
<sequence length="750" mass="85358">MHHIIDSLSFNMVIVRINHSDKVDNIPRIHQVNCSTESLLGYSENELVGKPLALIFATDKVMDLWQSAVAKMDDLTADNCFEGEIVSKGRHKIHVLLSISPLPNQHPKHTDIFLLIQAIEPDNDLFRMHRVVEQSASAMLITDRAGRIEYANPKFAELTGYTTQELLGQNPRMLQTGNTPSEFDQNMWQMLLSTGEWRGEFQGRKKNGELYWVYESISGIKNSAGDITHFVAVEEDITRRKEAESALAESEERFRQMAEMTGEWLWEQDPEGYYLYCSNAVAQILGFSRDQIIGRQYTEFLTAQDQKSQRTYATSHKPFYGLINHYQHRDGQQILTESTGLPIFNAQGKLLKWRGVDHDITARMHFQEALIESEKRTRLIIESSMNAIILMDSYGIVTDWNHRAEKMFGWSSEEAIGRRLDELIIPPRFHKAHRDGLKTFLQTGVGPMLNKQSEQVALRRDGTEFPVELSVSPLKFGNTYIFSGFMHDISNRKAAEEQIRQAQVNLAIAQNEIKIAQQIQATLSPSAPIKSEDFELAGFCLPADKVGGDYFDYFFRKEGQLDIVIADVSGHSIGPALFMVEARSAIRAQTNLLATPSETLVVLNNFLFDDLDKSDYFITLFYLQYNIHTQQLRFANAGHPPPLLLNQYEGEFKKLDAEGLLLGVRKNVVFEEKTTMLEKGDVILFYTDGLIEVENTSKEFFGLDRVKAIVSQNAQEQPQAIIDEIFVSLRQFSQSNAFADDITLMVLKCH</sequence>
<gene>
    <name evidence="5" type="primary">rsbU</name>
    <name evidence="5" type="ORF">MGMO_9c00300</name>
</gene>
<dbReference type="eggNOG" id="COG2202">
    <property type="taxonomic scope" value="Bacteria"/>
</dbReference>
<dbReference type="RefSeq" id="WP_023493245.1">
    <property type="nucleotide sequence ID" value="NZ_AYLO01000009.1"/>
</dbReference>
<proteinExistence type="predicted"/>
<dbReference type="SMART" id="SM00091">
    <property type="entry name" value="PAS"/>
    <property type="match status" value="3"/>
</dbReference>
<feature type="domain" description="PAC" evidence="4">
    <location>
        <begin position="316"/>
        <end position="372"/>
    </location>
</feature>
<dbReference type="SMART" id="SM00086">
    <property type="entry name" value="PAC"/>
    <property type="match status" value="3"/>
</dbReference>
<dbReference type="InterPro" id="IPR000700">
    <property type="entry name" value="PAS-assoc_C"/>
</dbReference>
<dbReference type="Pfam" id="PF07228">
    <property type="entry name" value="SpoIIE"/>
    <property type="match status" value="1"/>
</dbReference>
<dbReference type="InterPro" id="IPR001932">
    <property type="entry name" value="PPM-type_phosphatase-like_dom"/>
</dbReference>
<evidence type="ECO:0000256" key="1">
    <source>
        <dbReference type="ARBA" id="ARBA00022801"/>
    </source>
</evidence>
<dbReference type="CDD" id="cd00130">
    <property type="entry name" value="PAS"/>
    <property type="match status" value="4"/>
</dbReference>
<dbReference type="InterPro" id="IPR052016">
    <property type="entry name" value="Bact_Sigma-Reg"/>
</dbReference>
<dbReference type="InterPro" id="IPR000014">
    <property type="entry name" value="PAS"/>
</dbReference>
<feature type="domain" description="PAS" evidence="3">
    <location>
        <begin position="373"/>
        <end position="444"/>
    </location>
</feature>
<dbReference type="AlphaFoldDB" id="V5C164"/>
<evidence type="ECO:0000256" key="2">
    <source>
        <dbReference type="SAM" id="Coils"/>
    </source>
</evidence>
<dbReference type="SUPFAM" id="SSF55785">
    <property type="entry name" value="PYP-like sensor domain (PAS domain)"/>
    <property type="match status" value="4"/>
</dbReference>
<dbReference type="Gene3D" id="3.60.40.10">
    <property type="entry name" value="PPM-type phosphatase domain"/>
    <property type="match status" value="1"/>
</dbReference>
<feature type="domain" description="PAC" evidence="4">
    <location>
        <begin position="451"/>
        <end position="501"/>
    </location>
</feature>
<dbReference type="Pfam" id="PF13426">
    <property type="entry name" value="PAS_9"/>
    <property type="match status" value="3"/>
</dbReference>
<dbReference type="PATRIC" id="fig|1116472.3.peg.331"/>
<feature type="domain" description="PAS" evidence="3">
    <location>
        <begin position="124"/>
        <end position="170"/>
    </location>
</feature>
<accession>V5C164</accession>
<dbReference type="eggNOG" id="COG5000">
    <property type="taxonomic scope" value="Bacteria"/>
</dbReference>
<evidence type="ECO:0000313" key="5">
    <source>
        <dbReference type="EMBL" id="ESS73834.1"/>
    </source>
</evidence>